<dbReference type="PROSITE" id="PS51118">
    <property type="entry name" value="HTH_HXLR"/>
    <property type="match status" value="1"/>
</dbReference>
<evidence type="ECO:0000256" key="2">
    <source>
        <dbReference type="ARBA" id="ARBA00023125"/>
    </source>
</evidence>
<feature type="domain" description="HTH hxlR-type" evidence="4">
    <location>
        <begin position="18"/>
        <end position="115"/>
    </location>
</feature>
<accession>A0A9W6W8W9</accession>
<dbReference type="Proteomes" id="UP001165079">
    <property type="component" value="Unassembled WGS sequence"/>
</dbReference>
<keyword evidence="1" id="KW-0805">Transcription regulation</keyword>
<dbReference type="InterPro" id="IPR036249">
    <property type="entry name" value="Thioredoxin-like_sf"/>
</dbReference>
<evidence type="ECO:0000259" key="4">
    <source>
        <dbReference type="PROSITE" id="PS51118"/>
    </source>
</evidence>
<evidence type="ECO:0000256" key="1">
    <source>
        <dbReference type="ARBA" id="ARBA00023015"/>
    </source>
</evidence>
<dbReference type="PANTHER" id="PTHR33204">
    <property type="entry name" value="TRANSCRIPTIONAL REGULATOR, MARR FAMILY"/>
    <property type="match status" value="1"/>
</dbReference>
<dbReference type="AlphaFoldDB" id="A0A9W6W8W9"/>
<dbReference type="CDD" id="cd03017">
    <property type="entry name" value="PRX_BCP"/>
    <property type="match status" value="1"/>
</dbReference>
<dbReference type="EMBL" id="BSTX01000001">
    <property type="protein sequence ID" value="GLZ77408.1"/>
    <property type="molecule type" value="Genomic_DNA"/>
</dbReference>
<keyword evidence="2" id="KW-0238">DNA-binding</keyword>
<gene>
    <name evidence="5" type="ORF">Afil01_22150</name>
</gene>
<reference evidence="5" key="1">
    <citation type="submission" date="2023-03" db="EMBL/GenBank/DDBJ databases">
        <title>Actinorhabdospora filicis NBRC 111898.</title>
        <authorList>
            <person name="Ichikawa N."/>
            <person name="Sato H."/>
            <person name="Tonouchi N."/>
        </authorList>
    </citation>
    <scope>NUCLEOTIDE SEQUENCE</scope>
    <source>
        <strain evidence="5">NBRC 111898</strain>
    </source>
</reference>
<sequence length="285" mass="30683">MARRTSLSGSDSSSLRDCAIAQTLDLVGDWWTLLIVRDAARGLHRFEELRASLGVSRKVLTERLGMLVEHGVLVRRPYSEHPPRSEYVLTPLGRALLPVLVALQDFGDRHLLGDGTLTATAEPGSAEARRVHDLVGTAIPELSTMDPIAASPLTVLYCYPGTGVRGADGVPGATGCTLEACTFRDRLEDFTRLGASVRGVSTQDTTEQEAFARDNRIRFPLVSDAALELAGTLRLPTFRAAGAARLKRLTLIVGRDRVVREAIFPIHDVTGGVDEALAAVARHAG</sequence>
<dbReference type="SUPFAM" id="SSF46785">
    <property type="entry name" value="Winged helix' DNA-binding domain"/>
    <property type="match status" value="1"/>
</dbReference>
<dbReference type="GO" id="GO:0003677">
    <property type="term" value="F:DNA binding"/>
    <property type="evidence" value="ECO:0007669"/>
    <property type="project" value="UniProtKB-KW"/>
</dbReference>
<keyword evidence="6" id="KW-1185">Reference proteome</keyword>
<comment type="caution">
    <text evidence="5">The sequence shown here is derived from an EMBL/GenBank/DDBJ whole genome shotgun (WGS) entry which is preliminary data.</text>
</comment>
<dbReference type="Gene3D" id="1.10.10.10">
    <property type="entry name" value="Winged helix-like DNA-binding domain superfamily/Winged helix DNA-binding domain"/>
    <property type="match status" value="1"/>
</dbReference>
<dbReference type="PANTHER" id="PTHR33204:SF18">
    <property type="entry name" value="TRANSCRIPTIONAL REGULATORY PROTEIN"/>
    <property type="match status" value="1"/>
</dbReference>
<name>A0A9W6W8W9_9ACTN</name>
<dbReference type="GO" id="GO:0016209">
    <property type="term" value="F:antioxidant activity"/>
    <property type="evidence" value="ECO:0007669"/>
    <property type="project" value="InterPro"/>
</dbReference>
<dbReference type="InterPro" id="IPR036390">
    <property type="entry name" value="WH_DNA-bd_sf"/>
</dbReference>
<dbReference type="SUPFAM" id="SSF52833">
    <property type="entry name" value="Thioredoxin-like"/>
    <property type="match status" value="1"/>
</dbReference>
<dbReference type="Pfam" id="PF00578">
    <property type="entry name" value="AhpC-TSA"/>
    <property type="match status" value="1"/>
</dbReference>
<dbReference type="RefSeq" id="WP_285662517.1">
    <property type="nucleotide sequence ID" value="NZ_BSTX01000001.1"/>
</dbReference>
<proteinExistence type="predicted"/>
<dbReference type="InterPro" id="IPR000866">
    <property type="entry name" value="AhpC/TSA"/>
</dbReference>
<evidence type="ECO:0000256" key="3">
    <source>
        <dbReference type="ARBA" id="ARBA00023163"/>
    </source>
</evidence>
<evidence type="ECO:0000313" key="5">
    <source>
        <dbReference type="EMBL" id="GLZ77408.1"/>
    </source>
</evidence>
<dbReference type="InterPro" id="IPR036388">
    <property type="entry name" value="WH-like_DNA-bd_sf"/>
</dbReference>
<dbReference type="GO" id="GO:0016491">
    <property type="term" value="F:oxidoreductase activity"/>
    <property type="evidence" value="ECO:0007669"/>
    <property type="project" value="InterPro"/>
</dbReference>
<organism evidence="5 6">
    <name type="scientific">Actinorhabdospora filicis</name>
    <dbReference type="NCBI Taxonomy" id="1785913"/>
    <lineage>
        <taxon>Bacteria</taxon>
        <taxon>Bacillati</taxon>
        <taxon>Actinomycetota</taxon>
        <taxon>Actinomycetes</taxon>
        <taxon>Micromonosporales</taxon>
        <taxon>Micromonosporaceae</taxon>
        <taxon>Actinorhabdospora</taxon>
    </lineage>
</organism>
<dbReference type="InterPro" id="IPR002577">
    <property type="entry name" value="HTH_HxlR"/>
</dbReference>
<dbReference type="Pfam" id="PF01638">
    <property type="entry name" value="HxlR"/>
    <property type="match status" value="1"/>
</dbReference>
<keyword evidence="3" id="KW-0804">Transcription</keyword>
<dbReference type="Gene3D" id="3.40.30.10">
    <property type="entry name" value="Glutaredoxin"/>
    <property type="match status" value="1"/>
</dbReference>
<evidence type="ECO:0000313" key="6">
    <source>
        <dbReference type="Proteomes" id="UP001165079"/>
    </source>
</evidence>
<protein>
    <recommendedName>
        <fullName evidence="4">HTH hxlR-type domain-containing protein</fullName>
    </recommendedName>
</protein>